<dbReference type="EMBL" id="JJPK01000075">
    <property type="protein sequence ID" value="KKG60894.1"/>
    <property type="molecule type" value="Genomic_DNA"/>
</dbReference>
<dbReference type="EMBL" id="JJPI01000009">
    <property type="protein sequence ID" value="KKG58384.1"/>
    <property type="molecule type" value="Genomic_DNA"/>
</dbReference>
<reference evidence="4 5" key="1">
    <citation type="journal article" date="2015" name="ISME J.">
        <title>Genomic and phenotypic differentiation among Methanosarcina mazei populations from Columbia River sediment.</title>
        <authorList>
            <person name="Youngblut N.D."/>
            <person name="Wirth J.S."/>
            <person name="Henriksen J.R."/>
            <person name="Smith M."/>
            <person name="Simon H."/>
            <person name="Metcalf W.W."/>
            <person name="Whitaker R.J."/>
        </authorList>
    </citation>
    <scope>NUCLEOTIDE SEQUENCE [LARGE SCALE GENOMIC DNA]</scope>
    <source>
        <strain evidence="1 4">3.F.T.1A.1</strain>
        <strain evidence="3 5">3.F.T.1A.2</strain>
        <strain evidence="2 6">3.F.T.1A.4</strain>
    </source>
</reference>
<evidence type="ECO:0000313" key="3">
    <source>
        <dbReference type="EMBL" id="KKG64021.1"/>
    </source>
</evidence>
<evidence type="ECO:0000313" key="1">
    <source>
        <dbReference type="EMBL" id="KKG58384.1"/>
    </source>
</evidence>
<evidence type="ECO:0000313" key="2">
    <source>
        <dbReference type="EMBL" id="KKG60894.1"/>
    </source>
</evidence>
<evidence type="ECO:0000313" key="5">
    <source>
        <dbReference type="Proteomes" id="UP000034279"/>
    </source>
</evidence>
<evidence type="ECO:0000313" key="6">
    <source>
        <dbReference type="Proteomes" id="UP000034566"/>
    </source>
</evidence>
<evidence type="ECO:0008006" key="7">
    <source>
        <dbReference type="Google" id="ProtNLM"/>
    </source>
</evidence>
<dbReference type="RefSeq" id="WP_048036476.1">
    <property type="nucleotide sequence ID" value="NZ_JJPI01000009.1"/>
</dbReference>
<comment type="caution">
    <text evidence="1">The sequence shown here is derived from an EMBL/GenBank/DDBJ whole genome shotgun (WGS) entry which is preliminary data.</text>
</comment>
<dbReference type="AlphaFoldDB" id="A0A0F8GUJ6"/>
<dbReference type="EMBL" id="JJPJ01000043">
    <property type="protein sequence ID" value="KKG64021.1"/>
    <property type="molecule type" value="Genomic_DNA"/>
</dbReference>
<organism evidence="1 4">
    <name type="scientific">Methanosarcina mazei</name>
    <name type="common">Methanosarcina frisia</name>
    <dbReference type="NCBI Taxonomy" id="2209"/>
    <lineage>
        <taxon>Archaea</taxon>
        <taxon>Methanobacteriati</taxon>
        <taxon>Methanobacteriota</taxon>
        <taxon>Stenosarchaea group</taxon>
        <taxon>Methanomicrobia</taxon>
        <taxon>Methanosarcinales</taxon>
        <taxon>Methanosarcinaceae</taxon>
        <taxon>Methanosarcina</taxon>
    </lineage>
</organism>
<dbReference type="Proteomes" id="UP000034279">
    <property type="component" value="Unassembled WGS sequence"/>
</dbReference>
<protein>
    <recommendedName>
        <fullName evidence="7">Helicase ATP-binding domain-containing protein</fullName>
    </recommendedName>
</protein>
<dbReference type="Proteomes" id="UP000034188">
    <property type="component" value="Unassembled WGS sequence"/>
</dbReference>
<name>A0A0F8GUJ6_METMZ</name>
<sequence>MIRVSFPEEIKDPVTNILYYVYEPKPKTVPRVIAPFFISQRENQDIRQTLAYALFEQGKEINIPLMGTPRSGISSYLIAESLNRDEPVLLVSSNKNVDEIIHEAVNKSNSKDSVNVVSILPAKKGCSKIQLDLEMYPKLYDIPIIPLPKIENGCKGCEFYESCKYTEILRVNPDSIDLIVISYEKLVALMLNPSPVSREIIKRITEVPKNVIFDECHTLELENIIRVTIAIQNQAGSVFLEFNQFESLYERSQTIKDVITEFKNILSKDEVKTAISEILQQAADKKRWAEKHHRIVFHNNTIAPSTKQKLAMDMYKEIVDLVKKGHIKDNIRDIKILYDIVSIVKSDQYSICVSSENGNLNVQITAVDTARHEELRFFPKIVRSGKRVIFTSGTILDSTKYLQFFDTQDPVMWGAKGDLLDINSKMLILPDTKKYDFIGKNSIYKNKNEIVESIKKIRTAHAGEKIRIVAMNRRLADELSDSLFQEDNTYIDYYNSKNRYIPSDCRILIAISCAYKPINTFDPATENEFESHKKYLESVHADTWKKWNIVKDSEGKEPCVIYALGVNEKTCTDIATWGKNRLVIIGKDGRGFTSDVVCRTSCKDEIINKPKFGYELDKKFGGKCKNIDEIILRGKKWMSN</sequence>
<accession>A0A0F8GUJ6</accession>
<proteinExistence type="predicted"/>
<evidence type="ECO:0000313" key="4">
    <source>
        <dbReference type="Proteomes" id="UP000034188"/>
    </source>
</evidence>
<dbReference type="PATRIC" id="fig|2209.42.peg.1587"/>
<gene>
    <name evidence="1" type="ORF">DU33_07095</name>
    <name evidence="2" type="ORF">DU45_16305</name>
    <name evidence="3" type="ORF">DU64_16580</name>
</gene>
<dbReference type="Proteomes" id="UP000034566">
    <property type="component" value="Unassembled WGS sequence"/>
</dbReference>